<evidence type="ECO:0000313" key="1">
    <source>
        <dbReference type="EMBL" id="MFC3203277.1"/>
    </source>
</evidence>
<evidence type="ECO:0000313" key="2">
    <source>
        <dbReference type="Proteomes" id="UP001595477"/>
    </source>
</evidence>
<keyword evidence="2" id="KW-1185">Reference proteome</keyword>
<proteinExistence type="predicted"/>
<dbReference type="RefSeq" id="WP_123325970.1">
    <property type="nucleotide sequence ID" value="NZ_JBHRSX010000079.1"/>
</dbReference>
<gene>
    <name evidence="1" type="ORF">ACFOEW_15805</name>
</gene>
<sequence length="288" mass="33247">MMSNTPLQNADNLHIYFNINMRLNKSANPVHRGREKKKLALLLAARYGFVSAITCQAIWQIRRHKVLESLNRIVKEGLLTIATTDRAADGRIYVLTHSGAQFAAELMRVDIPFRSAREPITQVNQNAIMHDSILSFVLSQGLQNKTKDGIPKPLWSAYLTEIEFKRIHSSSAVKNVDALVQLDNGEVAALELEASFKRKTQHEKTILKLRDAMLGENKLYDKVFIIPCSQKINNDTQRYYKQLLEEMPCRYDRKTKLPLLSNDDADRLREKIIFRTKFIEPIEQTFYR</sequence>
<organism evidence="1 2">
    <name type="scientific">Alteromonas oceani</name>
    <dbReference type="NCBI Taxonomy" id="2071609"/>
    <lineage>
        <taxon>Bacteria</taxon>
        <taxon>Pseudomonadati</taxon>
        <taxon>Pseudomonadota</taxon>
        <taxon>Gammaproteobacteria</taxon>
        <taxon>Alteromonadales</taxon>
        <taxon>Alteromonadaceae</taxon>
        <taxon>Alteromonas/Salinimonas group</taxon>
        <taxon>Alteromonas</taxon>
    </lineage>
</organism>
<protein>
    <recommendedName>
        <fullName evidence="3">Mobilization protein</fullName>
    </recommendedName>
</protein>
<reference evidence="2" key="1">
    <citation type="journal article" date="2019" name="Int. J. Syst. Evol. Microbiol.">
        <title>The Global Catalogue of Microorganisms (GCM) 10K type strain sequencing project: providing services to taxonomists for standard genome sequencing and annotation.</title>
        <authorList>
            <consortium name="The Broad Institute Genomics Platform"/>
            <consortium name="The Broad Institute Genome Sequencing Center for Infectious Disease"/>
            <person name="Wu L."/>
            <person name="Ma J."/>
        </authorList>
    </citation>
    <scope>NUCLEOTIDE SEQUENCE [LARGE SCALE GENOMIC DNA]</scope>
    <source>
        <strain evidence="2">KCTC 52449</strain>
    </source>
</reference>
<evidence type="ECO:0008006" key="3">
    <source>
        <dbReference type="Google" id="ProtNLM"/>
    </source>
</evidence>
<name>A0ABV7K6X1_9ALTE</name>
<dbReference type="EMBL" id="JBHRSX010000079">
    <property type="protein sequence ID" value="MFC3203277.1"/>
    <property type="molecule type" value="Genomic_DNA"/>
</dbReference>
<comment type="caution">
    <text evidence="1">The sequence shown here is derived from an EMBL/GenBank/DDBJ whole genome shotgun (WGS) entry which is preliminary data.</text>
</comment>
<accession>A0ABV7K6X1</accession>
<dbReference type="Proteomes" id="UP001595477">
    <property type="component" value="Unassembled WGS sequence"/>
</dbReference>